<sequence length="159" mass="16873">MPMTWDAQADAKLLQVIIKVYNIKAVGDKLAEVAEMMGPDCTAKALTHRIAKLKNSANTGTAHGAGWGQKTAAPKERTPATPAENSGASSRKRKRGGLIGAKDDTEDVSSKPAGEKTRGKRKCVVDGAEEVLKKIKAEDEGDIEDEGGEGSEVDGFDFF</sequence>
<feature type="compositionally biased region" description="Acidic residues" evidence="1">
    <location>
        <begin position="139"/>
        <end position="159"/>
    </location>
</feature>
<name>A0A9P4Q2U8_9PEZI</name>
<dbReference type="OrthoDB" id="5418867at2759"/>
<protein>
    <submittedName>
        <fullName evidence="2">Uncharacterized protein</fullName>
    </submittedName>
</protein>
<dbReference type="EMBL" id="MU003826">
    <property type="protein sequence ID" value="KAF2718343.1"/>
    <property type="molecule type" value="Genomic_DNA"/>
</dbReference>
<keyword evidence="3" id="KW-1185">Reference proteome</keyword>
<accession>A0A9P4Q2U8</accession>
<evidence type="ECO:0000313" key="3">
    <source>
        <dbReference type="Proteomes" id="UP000799441"/>
    </source>
</evidence>
<proteinExistence type="predicted"/>
<evidence type="ECO:0000313" key="2">
    <source>
        <dbReference type="EMBL" id="KAF2718343.1"/>
    </source>
</evidence>
<organism evidence="2 3">
    <name type="scientific">Polychaeton citri CBS 116435</name>
    <dbReference type="NCBI Taxonomy" id="1314669"/>
    <lineage>
        <taxon>Eukaryota</taxon>
        <taxon>Fungi</taxon>
        <taxon>Dikarya</taxon>
        <taxon>Ascomycota</taxon>
        <taxon>Pezizomycotina</taxon>
        <taxon>Dothideomycetes</taxon>
        <taxon>Dothideomycetidae</taxon>
        <taxon>Capnodiales</taxon>
        <taxon>Capnodiaceae</taxon>
        <taxon>Polychaeton</taxon>
    </lineage>
</organism>
<reference evidence="2" key="1">
    <citation type="journal article" date="2020" name="Stud. Mycol.">
        <title>101 Dothideomycetes genomes: a test case for predicting lifestyles and emergence of pathogens.</title>
        <authorList>
            <person name="Haridas S."/>
            <person name="Albert R."/>
            <person name="Binder M."/>
            <person name="Bloem J."/>
            <person name="Labutti K."/>
            <person name="Salamov A."/>
            <person name="Andreopoulos B."/>
            <person name="Baker S."/>
            <person name="Barry K."/>
            <person name="Bills G."/>
            <person name="Bluhm B."/>
            <person name="Cannon C."/>
            <person name="Castanera R."/>
            <person name="Culley D."/>
            <person name="Daum C."/>
            <person name="Ezra D."/>
            <person name="Gonzalez J."/>
            <person name="Henrissat B."/>
            <person name="Kuo A."/>
            <person name="Liang C."/>
            <person name="Lipzen A."/>
            <person name="Lutzoni F."/>
            <person name="Magnuson J."/>
            <person name="Mondo S."/>
            <person name="Nolan M."/>
            <person name="Ohm R."/>
            <person name="Pangilinan J."/>
            <person name="Park H.-J."/>
            <person name="Ramirez L."/>
            <person name="Alfaro M."/>
            <person name="Sun H."/>
            <person name="Tritt A."/>
            <person name="Yoshinaga Y."/>
            <person name="Zwiers L.-H."/>
            <person name="Turgeon B."/>
            <person name="Goodwin S."/>
            <person name="Spatafora J."/>
            <person name="Crous P."/>
            <person name="Grigoriev I."/>
        </authorList>
    </citation>
    <scope>NUCLEOTIDE SEQUENCE</scope>
    <source>
        <strain evidence="2">CBS 116435</strain>
    </source>
</reference>
<comment type="caution">
    <text evidence="2">The sequence shown here is derived from an EMBL/GenBank/DDBJ whole genome shotgun (WGS) entry which is preliminary data.</text>
</comment>
<dbReference type="Proteomes" id="UP000799441">
    <property type="component" value="Unassembled WGS sequence"/>
</dbReference>
<feature type="region of interest" description="Disordered" evidence="1">
    <location>
        <begin position="57"/>
        <end position="159"/>
    </location>
</feature>
<evidence type="ECO:0000256" key="1">
    <source>
        <dbReference type="SAM" id="MobiDB-lite"/>
    </source>
</evidence>
<dbReference type="AlphaFoldDB" id="A0A9P4Q2U8"/>
<gene>
    <name evidence="2" type="ORF">K431DRAFT_315016</name>
</gene>